<accession>A0A1D6I2C7</accession>
<evidence type="ECO:0000313" key="4">
    <source>
        <dbReference type="EnsemblPlants" id="Zm00001eb310300_P001"/>
    </source>
</evidence>
<proteinExistence type="predicted"/>
<reference evidence="4" key="3">
    <citation type="submission" date="2021-05" db="UniProtKB">
        <authorList>
            <consortium name="EnsemblPlants"/>
        </authorList>
    </citation>
    <scope>IDENTIFICATION</scope>
    <source>
        <strain evidence="4">cv. B73</strain>
    </source>
</reference>
<keyword evidence="2" id="KW-1133">Transmembrane helix</keyword>
<dbReference type="EnsemblPlants" id="Zm00001eb310300_T004">
    <property type="protein sequence ID" value="Zm00001eb310300_P004"/>
    <property type="gene ID" value="Zm00001eb310300"/>
</dbReference>
<name>A0A1D6I2C7_MAIZE</name>
<dbReference type="EnsemblPlants" id="Zm00001eb310300_T001">
    <property type="protein sequence ID" value="Zm00001eb310300_P001"/>
    <property type="gene ID" value="Zm00001eb310300"/>
</dbReference>
<dbReference type="Gramene" id="Zm00001eb310300_T002">
    <property type="protein sequence ID" value="Zm00001eb310300_P002"/>
    <property type="gene ID" value="Zm00001eb310300"/>
</dbReference>
<reference evidence="3 5" key="1">
    <citation type="submission" date="2015-12" db="EMBL/GenBank/DDBJ databases">
        <title>Update maize B73 reference genome by single molecule sequencing technologies.</title>
        <authorList>
            <consortium name="Maize Genome Sequencing Project"/>
            <person name="Ware D."/>
        </authorList>
    </citation>
    <scope>NUCLEOTIDE SEQUENCE [LARGE SCALE GENOMIC DNA]</scope>
    <source>
        <strain evidence="5">cv. B73</strain>
        <tissue evidence="3">Seedling</tissue>
    </source>
</reference>
<keyword evidence="2" id="KW-0472">Membrane</keyword>
<reference evidence="4" key="2">
    <citation type="submission" date="2019-07" db="EMBL/GenBank/DDBJ databases">
        <authorList>
            <person name="Seetharam A."/>
            <person name="Woodhouse M."/>
            <person name="Cannon E."/>
        </authorList>
    </citation>
    <scope>NUCLEOTIDE SEQUENCE [LARGE SCALE GENOMIC DNA]</scope>
    <source>
        <strain evidence="4">cv. B73</strain>
    </source>
</reference>
<evidence type="ECO:0000313" key="5">
    <source>
        <dbReference type="Proteomes" id="UP000007305"/>
    </source>
</evidence>
<dbReference type="Gramene" id="Zm00001eb310300_T001">
    <property type="protein sequence ID" value="Zm00001eb310300_P001"/>
    <property type="gene ID" value="Zm00001eb310300"/>
</dbReference>
<dbReference type="EMBL" id="CM007650">
    <property type="protein sequence ID" value="ONM54342.1"/>
    <property type="molecule type" value="Genomic_DNA"/>
</dbReference>
<dbReference type="Proteomes" id="UP000007305">
    <property type="component" value="Chromosome 7"/>
</dbReference>
<feature type="region of interest" description="Disordered" evidence="1">
    <location>
        <begin position="1"/>
        <end position="43"/>
    </location>
</feature>
<feature type="transmembrane region" description="Helical" evidence="2">
    <location>
        <begin position="93"/>
        <end position="112"/>
    </location>
</feature>
<evidence type="ECO:0000256" key="2">
    <source>
        <dbReference type="SAM" id="Phobius"/>
    </source>
</evidence>
<evidence type="ECO:0000313" key="3">
    <source>
        <dbReference type="EMBL" id="ONM54342.1"/>
    </source>
</evidence>
<dbReference type="ExpressionAtlas" id="A0A1D6I2C7">
    <property type="expression patterns" value="baseline and differential"/>
</dbReference>
<dbReference type="EnsemblPlants" id="Zm00001eb310300_T003">
    <property type="protein sequence ID" value="Zm00001eb310300_P003"/>
    <property type="gene ID" value="Zm00001eb310300"/>
</dbReference>
<feature type="transmembrane region" description="Helical" evidence="2">
    <location>
        <begin position="52"/>
        <end position="72"/>
    </location>
</feature>
<organism evidence="3">
    <name type="scientific">Zea mays</name>
    <name type="common">Maize</name>
    <dbReference type="NCBI Taxonomy" id="4577"/>
    <lineage>
        <taxon>Eukaryota</taxon>
        <taxon>Viridiplantae</taxon>
        <taxon>Streptophyta</taxon>
        <taxon>Embryophyta</taxon>
        <taxon>Tracheophyta</taxon>
        <taxon>Spermatophyta</taxon>
        <taxon>Magnoliopsida</taxon>
        <taxon>Liliopsida</taxon>
        <taxon>Poales</taxon>
        <taxon>Poaceae</taxon>
        <taxon>PACMAD clade</taxon>
        <taxon>Panicoideae</taxon>
        <taxon>Andropogonodae</taxon>
        <taxon>Andropogoneae</taxon>
        <taxon>Tripsacinae</taxon>
        <taxon>Zea</taxon>
    </lineage>
</organism>
<dbReference type="AlphaFoldDB" id="A0A1D6I2C7"/>
<dbReference type="Gramene" id="Zm00001eb310300_T004">
    <property type="protein sequence ID" value="Zm00001eb310300_P004"/>
    <property type="gene ID" value="Zm00001eb310300"/>
</dbReference>
<sequence>MAYVSPATDDTSTDLDTDEKNQMGLPSGRSSASSAASLHQRQPQSDIHSHEYHQLSLLLMLASLTSIFHPLVCLVDTQMAKPEYQAMETGRGIFRYFSSLFISLITNFLPVVHDGRLINYALTASKRRCMIGYFNRNNKFPRSIKVSSNLHRKTNIYNYVMFPTI</sequence>
<gene>
    <name evidence="3" type="ORF">ZEAMMB73_Zm00001d020140</name>
</gene>
<keyword evidence="2" id="KW-0812">Transmembrane</keyword>
<evidence type="ECO:0000256" key="1">
    <source>
        <dbReference type="SAM" id="MobiDB-lite"/>
    </source>
</evidence>
<dbReference type="Gramene" id="Zm00001eb310300_T003">
    <property type="protein sequence ID" value="Zm00001eb310300_P003"/>
    <property type="gene ID" value="Zm00001eb310300"/>
</dbReference>
<protein>
    <submittedName>
        <fullName evidence="3 4">Uncharacterized protein</fullName>
    </submittedName>
</protein>
<keyword evidence="5" id="KW-1185">Reference proteome</keyword>
<dbReference type="EnsemblPlants" id="Zm00001eb310300_T002">
    <property type="protein sequence ID" value="Zm00001eb310300_P002"/>
    <property type="gene ID" value="Zm00001eb310300"/>
</dbReference>